<dbReference type="EMBL" id="KN835180">
    <property type="protein sequence ID" value="KIK44996.1"/>
    <property type="molecule type" value="Genomic_DNA"/>
</dbReference>
<dbReference type="PROSITE" id="PS00678">
    <property type="entry name" value="WD_REPEATS_1"/>
    <property type="match status" value="2"/>
</dbReference>
<dbReference type="Proteomes" id="UP000054485">
    <property type="component" value="Unassembled WGS sequence"/>
</dbReference>
<evidence type="ECO:0000256" key="3">
    <source>
        <dbReference type="PROSITE-ProRule" id="PRU00221"/>
    </source>
</evidence>
<dbReference type="PANTHER" id="PTHR19879">
    <property type="entry name" value="TRANSCRIPTION INITIATION FACTOR TFIID"/>
    <property type="match status" value="1"/>
</dbReference>
<dbReference type="PANTHER" id="PTHR19879:SF9">
    <property type="entry name" value="TRANSCRIPTION INITIATION FACTOR TFIID SUBUNIT 5"/>
    <property type="match status" value="1"/>
</dbReference>
<feature type="repeat" description="WD" evidence="3">
    <location>
        <begin position="56"/>
        <end position="97"/>
    </location>
</feature>
<dbReference type="InterPro" id="IPR001680">
    <property type="entry name" value="WD40_rpt"/>
</dbReference>
<sequence>MAQLIPITTPTRVFEDRTQTIYAAADVPNSQMMVTSSEDRMVRLWDVETGEVLKQMKGHTGDVMGLAVSRNGQMIATGDENGELIAWLANTGEPLTNAVKAHGSAVRSLDFSPDDAFVVTASSARNDQTVKFWNTKTWEQSKYYACGSTVHCVRYARSGVPMLAIATDQDIQVYIGEALQTKFKSHSHATLSLAWSPDRTRLLSGGDDLDPTIREWDTSSWTQVGDPWTGHTYKVNSISVHFSGTYAVSASNDNTVRLWQLSDKQTIAIFQHAASVVCAAFSADGTHILSGGYDKRVAVWAAPKGTLAVAVAAVVDASKELVSTVNFCLSKSSLSHLVFFFNQQGRKLCRTVSRVYFNTTSAKGNVPLNHKFAISSCVFRIKNLLSRNQHCR</sequence>
<dbReference type="InParanoid" id="A0A0D0ATI5"/>
<dbReference type="InterPro" id="IPR036322">
    <property type="entry name" value="WD40_repeat_dom_sf"/>
</dbReference>
<reference evidence="5" key="2">
    <citation type="submission" date="2015-01" db="EMBL/GenBank/DDBJ databases">
        <title>Evolutionary Origins and Diversification of the Mycorrhizal Mutualists.</title>
        <authorList>
            <consortium name="DOE Joint Genome Institute"/>
            <consortium name="Mycorrhizal Genomics Consortium"/>
            <person name="Kohler A."/>
            <person name="Kuo A."/>
            <person name="Nagy L.G."/>
            <person name="Floudas D."/>
            <person name="Copeland A."/>
            <person name="Barry K.W."/>
            <person name="Cichocki N."/>
            <person name="Veneault-Fourrey C."/>
            <person name="LaButti K."/>
            <person name="Lindquist E.A."/>
            <person name="Lipzen A."/>
            <person name="Lundell T."/>
            <person name="Morin E."/>
            <person name="Murat C."/>
            <person name="Riley R."/>
            <person name="Ohm R."/>
            <person name="Sun H."/>
            <person name="Tunlid A."/>
            <person name="Henrissat B."/>
            <person name="Grigoriev I.V."/>
            <person name="Hibbett D.S."/>
            <person name="Martin F."/>
        </authorList>
    </citation>
    <scope>NUCLEOTIDE SEQUENCE [LARGE SCALE GENOMIC DNA]</scope>
    <source>
        <strain evidence="5">UH-Slu-Lm8-n1</strain>
    </source>
</reference>
<evidence type="ECO:0008006" key="6">
    <source>
        <dbReference type="Google" id="ProtNLM"/>
    </source>
</evidence>
<dbReference type="InterPro" id="IPR019775">
    <property type="entry name" value="WD40_repeat_CS"/>
</dbReference>
<dbReference type="SUPFAM" id="SSF50978">
    <property type="entry name" value="WD40 repeat-like"/>
    <property type="match status" value="1"/>
</dbReference>
<dbReference type="CDD" id="cd00200">
    <property type="entry name" value="WD40"/>
    <property type="match status" value="1"/>
</dbReference>
<feature type="repeat" description="WD" evidence="3">
    <location>
        <begin position="99"/>
        <end position="143"/>
    </location>
</feature>
<keyword evidence="2" id="KW-0677">Repeat</keyword>
<dbReference type="OrthoDB" id="10251741at2759"/>
<keyword evidence="1 3" id="KW-0853">WD repeat</keyword>
<feature type="repeat" description="WD" evidence="3">
    <location>
        <begin position="269"/>
        <end position="300"/>
    </location>
</feature>
<keyword evidence="5" id="KW-1185">Reference proteome</keyword>
<dbReference type="PROSITE" id="PS50082">
    <property type="entry name" value="WD_REPEATS_2"/>
    <property type="match status" value="5"/>
</dbReference>
<dbReference type="InterPro" id="IPR015943">
    <property type="entry name" value="WD40/YVTN_repeat-like_dom_sf"/>
</dbReference>
<dbReference type="HOGENOM" id="CLU_000288_57_33_1"/>
<evidence type="ECO:0000313" key="4">
    <source>
        <dbReference type="EMBL" id="KIK44996.1"/>
    </source>
</evidence>
<evidence type="ECO:0000313" key="5">
    <source>
        <dbReference type="Proteomes" id="UP000054485"/>
    </source>
</evidence>
<dbReference type="AlphaFoldDB" id="A0A0D0ATI5"/>
<dbReference type="Gene3D" id="2.130.10.10">
    <property type="entry name" value="YVTN repeat-like/Quinoprotein amine dehydrogenase"/>
    <property type="match status" value="2"/>
</dbReference>
<accession>A0A0D0ATI5</accession>
<protein>
    <recommendedName>
        <fullName evidence="6">WD40 repeat-like protein</fullName>
    </recommendedName>
</protein>
<evidence type="ECO:0000256" key="1">
    <source>
        <dbReference type="ARBA" id="ARBA00022574"/>
    </source>
</evidence>
<gene>
    <name evidence="4" type="ORF">CY34DRAFT_78785</name>
</gene>
<feature type="repeat" description="WD" evidence="3">
    <location>
        <begin position="228"/>
        <end position="269"/>
    </location>
</feature>
<dbReference type="STRING" id="930992.A0A0D0ATI5"/>
<evidence type="ECO:0000256" key="2">
    <source>
        <dbReference type="ARBA" id="ARBA00022737"/>
    </source>
</evidence>
<feature type="repeat" description="WD" evidence="3">
    <location>
        <begin position="14"/>
        <end position="55"/>
    </location>
</feature>
<dbReference type="PRINTS" id="PR00320">
    <property type="entry name" value="GPROTEINBRPT"/>
</dbReference>
<reference evidence="4 5" key="1">
    <citation type="submission" date="2014-04" db="EMBL/GenBank/DDBJ databases">
        <authorList>
            <consortium name="DOE Joint Genome Institute"/>
            <person name="Kuo A."/>
            <person name="Ruytinx J."/>
            <person name="Rineau F."/>
            <person name="Colpaert J."/>
            <person name="Kohler A."/>
            <person name="Nagy L.G."/>
            <person name="Floudas D."/>
            <person name="Copeland A."/>
            <person name="Barry K.W."/>
            <person name="Cichocki N."/>
            <person name="Veneault-Fourrey C."/>
            <person name="LaButti K."/>
            <person name="Lindquist E.A."/>
            <person name="Lipzen A."/>
            <person name="Lundell T."/>
            <person name="Morin E."/>
            <person name="Murat C."/>
            <person name="Sun H."/>
            <person name="Tunlid A."/>
            <person name="Henrissat B."/>
            <person name="Grigoriev I.V."/>
            <person name="Hibbett D.S."/>
            <person name="Martin F."/>
            <person name="Nordberg H.P."/>
            <person name="Cantor M.N."/>
            <person name="Hua S.X."/>
        </authorList>
    </citation>
    <scope>NUCLEOTIDE SEQUENCE [LARGE SCALE GENOMIC DNA]</scope>
    <source>
        <strain evidence="4 5">UH-Slu-Lm8-n1</strain>
    </source>
</reference>
<dbReference type="SMART" id="SM00320">
    <property type="entry name" value="WD40"/>
    <property type="match status" value="6"/>
</dbReference>
<organism evidence="4 5">
    <name type="scientific">Suillus luteus UH-Slu-Lm8-n1</name>
    <dbReference type="NCBI Taxonomy" id="930992"/>
    <lineage>
        <taxon>Eukaryota</taxon>
        <taxon>Fungi</taxon>
        <taxon>Dikarya</taxon>
        <taxon>Basidiomycota</taxon>
        <taxon>Agaricomycotina</taxon>
        <taxon>Agaricomycetes</taxon>
        <taxon>Agaricomycetidae</taxon>
        <taxon>Boletales</taxon>
        <taxon>Suillineae</taxon>
        <taxon>Suillaceae</taxon>
        <taxon>Suillus</taxon>
    </lineage>
</organism>
<proteinExistence type="predicted"/>
<dbReference type="Pfam" id="PF00400">
    <property type="entry name" value="WD40"/>
    <property type="match status" value="6"/>
</dbReference>
<dbReference type="InterPro" id="IPR020472">
    <property type="entry name" value="WD40_PAC1"/>
</dbReference>
<name>A0A0D0ATI5_9AGAM</name>
<dbReference type="PROSITE" id="PS50294">
    <property type="entry name" value="WD_REPEATS_REGION"/>
    <property type="match status" value="4"/>
</dbReference>